<dbReference type="Gene3D" id="3.40.50.300">
    <property type="entry name" value="P-loop containing nucleotide triphosphate hydrolases"/>
    <property type="match status" value="1"/>
</dbReference>
<dbReference type="EMBL" id="CAFBNC010000023">
    <property type="protein sequence ID" value="CAB4930896.1"/>
    <property type="molecule type" value="Genomic_DNA"/>
</dbReference>
<feature type="region of interest" description="Disordered" evidence="1">
    <location>
        <begin position="102"/>
        <end position="127"/>
    </location>
</feature>
<dbReference type="InterPro" id="IPR008792">
    <property type="entry name" value="PQQD"/>
</dbReference>
<evidence type="ECO:0000313" key="2">
    <source>
        <dbReference type="EMBL" id="CAB4323187.1"/>
    </source>
</evidence>
<accession>A0A6J7IJR3</accession>
<dbReference type="InterPro" id="IPR027417">
    <property type="entry name" value="P-loop_NTPase"/>
</dbReference>
<dbReference type="SUPFAM" id="SSF53795">
    <property type="entry name" value="PEP carboxykinase-like"/>
    <property type="match status" value="1"/>
</dbReference>
<gene>
    <name evidence="2" type="ORF">UFOPK1392_00937</name>
    <name evidence="3" type="ORF">UFOPK3733_00662</name>
</gene>
<dbReference type="Gene3D" id="1.10.10.1150">
    <property type="entry name" value="Coenzyme PQQ synthesis protein D (PqqD)"/>
    <property type="match status" value="1"/>
</dbReference>
<dbReference type="Pfam" id="PF05402">
    <property type="entry name" value="PqqD"/>
    <property type="match status" value="1"/>
</dbReference>
<protein>
    <submittedName>
        <fullName evidence="3">Unannotated protein</fullName>
    </submittedName>
</protein>
<dbReference type="AlphaFoldDB" id="A0A6J7IJR3"/>
<dbReference type="EMBL" id="CAEMXZ010000031">
    <property type="protein sequence ID" value="CAB4323187.1"/>
    <property type="molecule type" value="Genomic_DNA"/>
</dbReference>
<reference evidence="3" key="1">
    <citation type="submission" date="2020-05" db="EMBL/GenBank/DDBJ databases">
        <authorList>
            <person name="Chiriac C."/>
            <person name="Salcher M."/>
            <person name="Ghai R."/>
            <person name="Kavagutti S V."/>
        </authorList>
    </citation>
    <scope>NUCLEOTIDE SEQUENCE</scope>
</reference>
<organism evidence="3">
    <name type="scientific">freshwater metagenome</name>
    <dbReference type="NCBI Taxonomy" id="449393"/>
    <lineage>
        <taxon>unclassified sequences</taxon>
        <taxon>metagenomes</taxon>
        <taxon>ecological metagenomes</taxon>
    </lineage>
</organism>
<proteinExistence type="predicted"/>
<name>A0A6J7IJR3_9ZZZZ</name>
<dbReference type="InterPro" id="IPR041881">
    <property type="entry name" value="PqqD_sf"/>
</dbReference>
<evidence type="ECO:0000256" key="1">
    <source>
        <dbReference type="SAM" id="MobiDB-lite"/>
    </source>
</evidence>
<sequence>MSISENADDTDDTLVPVIVSDLRIATIDDQTVILDRSTDSCHVLNGSSTIVWASLDGERMIGAVIDELAAESGMERQLVSSIVHKALDVFVEAGIVDLRPESAETLPGDDEAAASAEPAKIDERAAARHARRTRRQAWAVVTEHALDRLPGIEIHGPWQFGDVVATIATNRAEIGDYLDRILEPLRVSSGDVDAETAQGTMRPISIHIVERPRVDGDLVSIYEQGRRRDRNIGAAQAIETTLQRINQWATASNTGSIMLHAGAVEFGGSVVVVAGQSGRGKSTLTAALVQSGGGYVTDELVMIDPSDLQVRPYPKALDLGPRSLELLGLPLDDGFVVDKRHVPVGELGEVSAGGRVAALILLEPENSEEQLLGDVDAVTELLSHVFAATHTMPDSMTALARLCRSVPVLRLPRSTPESGVERIKQALGLVN</sequence>
<evidence type="ECO:0000313" key="3">
    <source>
        <dbReference type="EMBL" id="CAB4930896.1"/>
    </source>
</evidence>